<feature type="compositionally biased region" description="Polar residues" evidence="1">
    <location>
        <begin position="772"/>
        <end position="802"/>
    </location>
</feature>
<feature type="compositionally biased region" description="Polar residues" evidence="1">
    <location>
        <begin position="394"/>
        <end position="415"/>
    </location>
</feature>
<sequence length="1150" mass="126641">MPLAEISPNIQRDARPDGSKQQDVAVTTSTTSLRSSAVQSMLKTTTELGDTGPFAVRPPRIPRSGSRLQSTRFRSGSFDTSFASQLRHQTSPHKRHLHRRHGPPPVPSSSGLSGRETVHSSSQHSGLRSKRAGHRHRSPGLRTLGPGQHGLYTPRSLITLRGQRNFNSLQSSSPMIRSVHGRRHALRTSSPAFSESQLYRYALRPGHPRVGSAVTVGSSPGMLPRRHGMPGYRPELNNSYSSFIRLPSPAVSSMNVPSMANGHALQRTITPMSLQSLRRTYNNSAASLAGLPTSPTESSVPRYYDYSESFIEEDCFSPLADDQGANTPFTINQKIMGDQLGPERRQAISPFGTMPGSAYRPSELPTMHNRRGSEVSKLSKYSYSGVIPPRKSSLAATTTPVMSRSTTQKTLQRSATAEPVFPRRHSRDERDNPRSSSASRRTSASIHASAFFPNASRSPRDLTTLAARVHSPVFDQTTSNHSILETLEQVNHREGDAQTGNSEGHVHIRSAWELPDLTLQPLSNAVCPVLLRERPKTSSAAQSKPVGEILSPMPERPMSSQSRKRFSRIFEIGESYSVEHNKVSGQVQKFCRLSFVKEQSDAGTFAELPAWPPDARHDRDSLNEEARRIISPLDSSCEETNMAANKMTLHDKSTVESLLDQHIECLGLNGDGSPSFGSSDDSDHSDNGAGSSGNSTVKLPPFFRETWSQPSMRPTTSSSCQPSSLASSEQRRLRPRRLFASMDSRLHSRVILETFRDNSSANLSSATTSTTVNRQTSSGWQILPSTSQSTPLQTGTKVSLTSGDLGDVDSDPPLTKFKVKRHSDLSITSSVSTKESPDTDHKLSRIGSHVLPRRSKSDVLARQMCHRRRRARIMLKAKKKSTSHGQLTTLDTDEPHDGEGEPEDDWTTTESPEELTTASPVNGYAELSAESVVVQPPTMISTDSVLLPSSMPRRWTSMLAAMPEPVKTSADVVRRASVRTVRTHRSNPSIIEPLNSTRQSSQVQRLGSVPQLAPPEFGPPLTSSDLNLSLGLPAPPPNSRPPLRQTQSFFSDDSSAQHRGHGPNKRFDLHSLRSGLTRSTGLRGTRGSSTRNNVEMTPLQKGNMMFRKSPDYARSSLGDIVPMTDLAYKKRKVLDRFKDWFKRHACKRRR</sequence>
<protein>
    <submittedName>
        <fullName evidence="2">Uncharacterized protein</fullName>
    </submittedName>
</protein>
<feature type="compositionally biased region" description="Polar residues" evidence="1">
    <location>
        <begin position="1044"/>
        <end position="1054"/>
    </location>
</feature>
<feature type="compositionally biased region" description="Polar residues" evidence="1">
    <location>
        <begin position="994"/>
        <end position="1005"/>
    </location>
</feature>
<organism evidence="2 3">
    <name type="scientific">Exophiala viscosa</name>
    <dbReference type="NCBI Taxonomy" id="2486360"/>
    <lineage>
        <taxon>Eukaryota</taxon>
        <taxon>Fungi</taxon>
        <taxon>Dikarya</taxon>
        <taxon>Ascomycota</taxon>
        <taxon>Pezizomycotina</taxon>
        <taxon>Eurotiomycetes</taxon>
        <taxon>Chaetothyriomycetidae</taxon>
        <taxon>Chaetothyriales</taxon>
        <taxon>Herpotrichiellaceae</taxon>
        <taxon>Exophiala</taxon>
    </lineage>
</organism>
<feature type="region of interest" description="Disordered" evidence="1">
    <location>
        <begin position="345"/>
        <end position="375"/>
    </location>
</feature>
<dbReference type="Proteomes" id="UP001203852">
    <property type="component" value="Unassembled WGS sequence"/>
</dbReference>
<proteinExistence type="predicted"/>
<gene>
    <name evidence="2" type="ORF">EDD36DRAFT_58149</name>
</gene>
<feature type="compositionally biased region" description="Polar residues" evidence="1">
    <location>
        <begin position="825"/>
        <end position="834"/>
    </location>
</feature>
<feature type="compositionally biased region" description="Basic residues" evidence="1">
    <location>
        <begin position="127"/>
        <end position="139"/>
    </location>
</feature>
<comment type="caution">
    <text evidence="2">The sequence shown here is derived from an EMBL/GenBank/DDBJ whole genome shotgun (WGS) entry which is preliminary data.</text>
</comment>
<feature type="compositionally biased region" description="Polar residues" evidence="1">
    <location>
        <begin position="1074"/>
        <end position="1095"/>
    </location>
</feature>
<feature type="compositionally biased region" description="Polar residues" evidence="1">
    <location>
        <begin position="66"/>
        <end position="89"/>
    </location>
</feature>
<feature type="compositionally biased region" description="Polar residues" evidence="1">
    <location>
        <begin position="21"/>
        <end position="48"/>
    </location>
</feature>
<feature type="region of interest" description="Disordered" evidence="1">
    <location>
        <begin position="981"/>
        <end position="1095"/>
    </location>
</feature>
<evidence type="ECO:0000313" key="3">
    <source>
        <dbReference type="Proteomes" id="UP001203852"/>
    </source>
</evidence>
<feature type="compositionally biased region" description="Low complexity" evidence="1">
    <location>
        <begin position="434"/>
        <end position="450"/>
    </location>
</feature>
<evidence type="ECO:0000256" key="1">
    <source>
        <dbReference type="SAM" id="MobiDB-lite"/>
    </source>
</evidence>
<dbReference type="EMBL" id="MU404359">
    <property type="protein sequence ID" value="KAI1609842.1"/>
    <property type="molecule type" value="Genomic_DNA"/>
</dbReference>
<evidence type="ECO:0000313" key="2">
    <source>
        <dbReference type="EMBL" id="KAI1609842.1"/>
    </source>
</evidence>
<feature type="compositionally biased region" description="Acidic residues" evidence="1">
    <location>
        <begin position="900"/>
        <end position="913"/>
    </location>
</feature>
<feature type="region of interest" description="Disordered" evidence="1">
    <location>
        <begin position="535"/>
        <end position="562"/>
    </location>
</feature>
<feature type="compositionally biased region" description="Polar residues" evidence="1">
    <location>
        <begin position="706"/>
        <end position="716"/>
    </location>
</feature>
<reference evidence="2" key="1">
    <citation type="journal article" date="2022" name="bioRxiv">
        <title>Deciphering the potential niche of two novel black yeast fungi from a biological soil crust based on their genomes, phenotypes, and melanin regulation.</title>
        <authorList>
            <consortium name="DOE Joint Genome Institute"/>
            <person name="Carr E.C."/>
            <person name="Barton Q."/>
            <person name="Grambo S."/>
            <person name="Sullivan M."/>
            <person name="Renfro C.M."/>
            <person name="Kuo A."/>
            <person name="Pangilinan J."/>
            <person name="Lipzen A."/>
            <person name="Keymanesh K."/>
            <person name="Savage E."/>
            <person name="Barry K."/>
            <person name="Grigoriev I.V."/>
            <person name="Riekhof W.R."/>
            <person name="Harris S.S."/>
        </authorList>
    </citation>
    <scope>NUCLEOTIDE SEQUENCE</scope>
    <source>
        <strain evidence="2">JF 03-4F</strain>
    </source>
</reference>
<feature type="compositionally biased region" description="Basic residues" evidence="1">
    <location>
        <begin position="90"/>
        <end position="102"/>
    </location>
</feature>
<feature type="region of interest" description="Disordered" evidence="1">
    <location>
        <begin position="389"/>
        <end position="457"/>
    </location>
</feature>
<accession>A0AAN6DRF6</accession>
<dbReference type="AlphaFoldDB" id="A0AAN6DRF6"/>
<feature type="region of interest" description="Disordered" evidence="1">
    <location>
        <begin position="759"/>
        <end position="843"/>
    </location>
</feature>
<feature type="compositionally biased region" description="Low complexity" evidence="1">
    <location>
        <begin position="717"/>
        <end position="728"/>
    </location>
</feature>
<name>A0AAN6DRF6_9EURO</name>
<feature type="region of interest" description="Disordered" evidence="1">
    <location>
        <begin position="670"/>
        <end position="732"/>
    </location>
</feature>
<feature type="compositionally biased region" description="Low complexity" evidence="1">
    <location>
        <begin position="759"/>
        <end position="771"/>
    </location>
</feature>
<keyword evidence="3" id="KW-1185">Reference proteome</keyword>
<feature type="region of interest" description="Disordered" evidence="1">
    <location>
        <begin position="877"/>
        <end position="916"/>
    </location>
</feature>
<feature type="region of interest" description="Disordered" evidence="1">
    <location>
        <begin position="1"/>
        <end position="153"/>
    </location>
</feature>